<evidence type="ECO:0000256" key="2">
    <source>
        <dbReference type="ARBA" id="ARBA00003861"/>
    </source>
</evidence>
<dbReference type="PROSITE" id="PS00107">
    <property type="entry name" value="PROTEIN_KINASE_ATP"/>
    <property type="match status" value="1"/>
</dbReference>
<evidence type="ECO:0000256" key="10">
    <source>
        <dbReference type="ARBA" id="ARBA00022840"/>
    </source>
</evidence>
<feature type="domain" description="Protein kinase" evidence="14">
    <location>
        <begin position="552"/>
        <end position="821"/>
    </location>
</feature>
<evidence type="ECO:0000256" key="12">
    <source>
        <dbReference type="SAM" id="Coils"/>
    </source>
</evidence>
<dbReference type="PANTHER" id="PTHR45647">
    <property type="entry name" value="OS02G0152300 PROTEIN"/>
    <property type="match status" value="1"/>
</dbReference>
<dbReference type="GO" id="GO:0061630">
    <property type="term" value="F:ubiquitin protein ligase activity"/>
    <property type="evidence" value="ECO:0007669"/>
    <property type="project" value="UniProtKB-EC"/>
</dbReference>
<dbReference type="SUPFAM" id="SSF57850">
    <property type="entry name" value="RING/U-box"/>
    <property type="match status" value="1"/>
</dbReference>
<dbReference type="Gene3D" id="3.30.200.20">
    <property type="entry name" value="Phosphorylase Kinase, domain 1"/>
    <property type="match status" value="1"/>
</dbReference>
<feature type="region of interest" description="Disordered" evidence="13">
    <location>
        <begin position="358"/>
        <end position="378"/>
    </location>
</feature>
<evidence type="ECO:0000259" key="14">
    <source>
        <dbReference type="PROSITE" id="PS50011"/>
    </source>
</evidence>
<dbReference type="InterPro" id="IPR000719">
    <property type="entry name" value="Prot_kinase_dom"/>
</dbReference>
<reference evidence="16" key="1">
    <citation type="submission" date="2014-03" db="EMBL/GenBank/DDBJ databases">
        <authorList>
            <person name="Atef A."/>
            <person name="Bahieldin A."/>
            <person name="Gadallah N.O."/>
            <person name="Sabir J.S.M."/>
            <person name="Shokry A."/>
            <person name="Edris S."/>
            <person name="El-Domyati F.M."/>
        </authorList>
    </citation>
    <scope>NUCLEOTIDE SEQUENCE</scope>
</reference>
<keyword evidence="7 11" id="KW-0547">Nucleotide-binding</keyword>
<comment type="function">
    <text evidence="2">Functions as an E3 ubiquitin ligase.</text>
</comment>
<dbReference type="Gene3D" id="1.10.510.10">
    <property type="entry name" value="Transferase(Phosphotransferase) domain 1"/>
    <property type="match status" value="1"/>
</dbReference>
<dbReference type="InterPro" id="IPR011009">
    <property type="entry name" value="Kinase-like_dom_sf"/>
</dbReference>
<keyword evidence="8" id="KW-0418">Kinase</keyword>
<dbReference type="GO" id="GO:0016567">
    <property type="term" value="P:protein ubiquitination"/>
    <property type="evidence" value="ECO:0007669"/>
    <property type="project" value="UniProtKB-UniPathway"/>
</dbReference>
<dbReference type="SUPFAM" id="SSF52402">
    <property type="entry name" value="Adenine nucleotide alpha hydrolases-like"/>
    <property type="match status" value="1"/>
</dbReference>
<dbReference type="Gene3D" id="3.40.50.620">
    <property type="entry name" value="HUPs"/>
    <property type="match status" value="1"/>
</dbReference>
<sequence length="910" mass="102117">MALVSSVREIPQPMDRIMYPLADLRGLNSGEIMEEPTPLRISSTPTPSAPPSPAVTVVEEAIFVAVGKETKEAELTLAWALHNSGGRKIVILHVHQPAQKIPMLGANIPIGKLEDHRVKAYHVAERQEMHMTLDKYISTCKRAGVRAEKVYIEMDSIEKGIVELISLHGIKMLVMGAAAKNQYSRKMMEPKSKKAIYVRFQAPVFCHIWFTCKGHLIYTREGMSNGISMHISSPVLPESPCSETGPSYPLRKSVTQGHNNDTRLSNSAPDHRRILSDNYVAKSTGIAPSSSTGCLTPPSRLSVEERSDGCDWISKRSPSVGARFSSCSSSGVLDDSGSDSINEMERSGIELEELALQRVQEDNFSTSRSSRDSSTMRDDEIYDRLHQYVEEAETARREAYEESIKRRKAEKDAIEARWRAKTSETMYSEESRRRKEIEESLANGREEVERMKWQLDEVKGKLQIALEQKSLLECQIETSVKMVEELEEKMFSAVKLLQKYKKEIDELQIERDKALSEAEELRKIQAETSSPLVSCFYSEYSFSEIEEATRHFDPALKIGEGGYGSIYKGVLRHTPVAIKILHPHSLQGPMEFQQEVNILSKLRHPNLVTLIGACPETFALIYEYLPNGSLEDRLNCKNNSPPLSWQTRIRIAAELCSVLIFLHSCSPQGVVHGDLKPANILLDANHVSKLSDFGICRILSEDEFSENNTTLCCKTDPKGTFVYMDPEFLATGELTSKSDVYSFGIILMRLLTGKSALGITKEVQYALSNGNLKDILDPTAGDWPFVQAKQLAHLAISCCNMNRRNRPELASEIWRVLEPMRVSSGTSFSRLNYVGEQSYVPSYFLCPIFQEIMQDPVVAADGFTYESEALKGWLEGGHETSPMTNLKLAHSNLVPNHALRSAIQEWLQRP</sequence>
<proteinExistence type="evidence at transcript level"/>
<evidence type="ECO:0000259" key="15">
    <source>
        <dbReference type="PROSITE" id="PS51698"/>
    </source>
</evidence>
<evidence type="ECO:0000256" key="8">
    <source>
        <dbReference type="ARBA" id="ARBA00022777"/>
    </source>
</evidence>
<dbReference type="Pfam" id="PF04564">
    <property type="entry name" value="U-box"/>
    <property type="match status" value="1"/>
</dbReference>
<dbReference type="Pfam" id="PF00069">
    <property type="entry name" value="Pkinase"/>
    <property type="match status" value="1"/>
</dbReference>
<dbReference type="Gene3D" id="3.30.40.10">
    <property type="entry name" value="Zinc/RING finger domain, C3HC4 (zinc finger)"/>
    <property type="match status" value="1"/>
</dbReference>
<keyword evidence="12" id="KW-0175">Coiled coil</keyword>
<dbReference type="FunFam" id="3.30.200.20:FF:000039">
    <property type="entry name" value="receptor-like protein kinase FERONIA"/>
    <property type="match status" value="1"/>
</dbReference>
<dbReference type="PROSITE" id="PS50011">
    <property type="entry name" value="PROTEIN_KINASE_DOM"/>
    <property type="match status" value="1"/>
</dbReference>
<dbReference type="CDD" id="cd16655">
    <property type="entry name" value="RING-Ubox_WDSUB1-like"/>
    <property type="match status" value="1"/>
</dbReference>
<protein>
    <recommendedName>
        <fullName evidence="4">RING-type E3 ubiquitin transferase</fullName>
        <ecNumber evidence="4">2.3.2.27</ecNumber>
    </recommendedName>
</protein>
<evidence type="ECO:0000256" key="11">
    <source>
        <dbReference type="PROSITE-ProRule" id="PRU10141"/>
    </source>
</evidence>
<dbReference type="AlphaFoldDB" id="A0A068CDC9"/>
<keyword evidence="10 11" id="KW-0067">ATP-binding</keyword>
<dbReference type="UniPathway" id="UPA00143"/>
<evidence type="ECO:0000256" key="6">
    <source>
        <dbReference type="ARBA" id="ARBA00022679"/>
    </source>
</evidence>
<feature type="coiled-coil region" evidence="12">
    <location>
        <begin position="397"/>
        <end position="524"/>
    </location>
</feature>
<keyword evidence="9" id="KW-0833">Ubl conjugation pathway</keyword>
<feature type="binding site" evidence="11">
    <location>
        <position position="579"/>
    </location>
    <ligand>
        <name>ATP</name>
        <dbReference type="ChEBI" id="CHEBI:30616"/>
    </ligand>
</feature>
<feature type="domain" description="U-box" evidence="15">
    <location>
        <begin position="839"/>
        <end position="910"/>
    </location>
</feature>
<dbReference type="GO" id="GO:0005524">
    <property type="term" value="F:ATP binding"/>
    <property type="evidence" value="ECO:0007669"/>
    <property type="project" value="UniProtKB-UniRule"/>
</dbReference>
<dbReference type="SMART" id="SM00504">
    <property type="entry name" value="Ubox"/>
    <property type="match status" value="1"/>
</dbReference>
<evidence type="ECO:0000256" key="13">
    <source>
        <dbReference type="SAM" id="MobiDB-lite"/>
    </source>
</evidence>
<dbReference type="CDD" id="cd01989">
    <property type="entry name" value="USP_STK_Ubox_N"/>
    <property type="match status" value="1"/>
</dbReference>
<organism evidence="16">
    <name type="scientific">Catharanthus roseus</name>
    <name type="common">Madagascar periwinkle</name>
    <name type="synonym">Vinca rosea</name>
    <dbReference type="NCBI Taxonomy" id="4058"/>
    <lineage>
        <taxon>Eukaryota</taxon>
        <taxon>Viridiplantae</taxon>
        <taxon>Streptophyta</taxon>
        <taxon>Embryophyta</taxon>
        <taxon>Tracheophyta</taxon>
        <taxon>Spermatophyta</taxon>
        <taxon>Magnoliopsida</taxon>
        <taxon>eudicotyledons</taxon>
        <taxon>Gunneridae</taxon>
        <taxon>Pentapetalae</taxon>
        <taxon>asterids</taxon>
        <taxon>lamiids</taxon>
        <taxon>Gentianales</taxon>
        <taxon>Apocynaceae</taxon>
        <taxon>Rauvolfioideae</taxon>
        <taxon>Vinceae</taxon>
        <taxon>Catharanthinae</taxon>
        <taxon>Catharanthus</taxon>
    </lineage>
</organism>
<evidence type="ECO:0000256" key="4">
    <source>
        <dbReference type="ARBA" id="ARBA00012483"/>
    </source>
</evidence>
<evidence type="ECO:0000256" key="1">
    <source>
        <dbReference type="ARBA" id="ARBA00000900"/>
    </source>
</evidence>
<comment type="catalytic activity">
    <reaction evidence="1">
        <text>S-ubiquitinyl-[E2 ubiquitin-conjugating enzyme]-L-cysteine + [acceptor protein]-L-lysine = [E2 ubiquitin-conjugating enzyme]-L-cysteine + N(6)-ubiquitinyl-[acceptor protein]-L-lysine.</text>
        <dbReference type="EC" id="2.3.2.27"/>
    </reaction>
</comment>
<dbReference type="InterPro" id="IPR051348">
    <property type="entry name" value="U-box_ubiquitin_ligases"/>
</dbReference>
<evidence type="ECO:0000313" key="16">
    <source>
        <dbReference type="EMBL" id="AID16031.1"/>
    </source>
</evidence>
<accession>A0A068CDC9</accession>
<feature type="compositionally biased region" description="Basic and acidic residues" evidence="13">
    <location>
        <begin position="369"/>
        <end position="378"/>
    </location>
</feature>
<evidence type="ECO:0000256" key="7">
    <source>
        <dbReference type="ARBA" id="ARBA00022741"/>
    </source>
</evidence>
<evidence type="ECO:0000256" key="5">
    <source>
        <dbReference type="ARBA" id="ARBA00022527"/>
    </source>
</evidence>
<dbReference type="InterPro" id="IPR003613">
    <property type="entry name" value="Ubox_domain"/>
</dbReference>
<dbReference type="InterPro" id="IPR008271">
    <property type="entry name" value="Ser/Thr_kinase_AS"/>
</dbReference>
<comment type="pathway">
    <text evidence="3">Protein modification; protein ubiquitination.</text>
</comment>
<keyword evidence="5" id="KW-0723">Serine/threonine-protein kinase</keyword>
<dbReference type="PROSITE" id="PS51698">
    <property type="entry name" value="U_BOX"/>
    <property type="match status" value="1"/>
</dbReference>
<dbReference type="PROSITE" id="PS00108">
    <property type="entry name" value="PROTEIN_KINASE_ST"/>
    <property type="match status" value="1"/>
</dbReference>
<evidence type="ECO:0000256" key="3">
    <source>
        <dbReference type="ARBA" id="ARBA00004906"/>
    </source>
</evidence>
<dbReference type="SMART" id="SM00220">
    <property type="entry name" value="S_TKc"/>
    <property type="match status" value="1"/>
</dbReference>
<dbReference type="InterPro" id="IPR017441">
    <property type="entry name" value="Protein_kinase_ATP_BS"/>
</dbReference>
<dbReference type="GO" id="GO:0004674">
    <property type="term" value="F:protein serine/threonine kinase activity"/>
    <property type="evidence" value="ECO:0007669"/>
    <property type="project" value="UniProtKB-KW"/>
</dbReference>
<keyword evidence="6" id="KW-0808">Transferase</keyword>
<dbReference type="PANTHER" id="PTHR45647:SF100">
    <property type="entry name" value="U-BOX DOMAIN-CONTAINING PROTEIN 33"/>
    <property type="match status" value="1"/>
</dbReference>
<dbReference type="EC" id="2.3.2.27" evidence="4"/>
<evidence type="ECO:0000256" key="9">
    <source>
        <dbReference type="ARBA" id="ARBA00022786"/>
    </source>
</evidence>
<dbReference type="InterPro" id="IPR014729">
    <property type="entry name" value="Rossmann-like_a/b/a_fold"/>
</dbReference>
<dbReference type="EMBL" id="KJ634213">
    <property type="protein sequence ID" value="AID16031.1"/>
    <property type="molecule type" value="mRNA"/>
</dbReference>
<dbReference type="SUPFAM" id="SSF56112">
    <property type="entry name" value="Protein kinase-like (PK-like)"/>
    <property type="match status" value="1"/>
</dbReference>
<name>A0A068CDC9_CATRO</name>
<dbReference type="InterPro" id="IPR013083">
    <property type="entry name" value="Znf_RING/FYVE/PHD"/>
</dbReference>